<sequence length="190" mass="21477">MQPYVQEKRQHSPSIFVRTASGEGWQRLPSPSPESPSSPLQSPSSSRPGSRDRPSSPSDVHTVVSRLLALVKQLQDVLHSWGMHQAQEEQVSDAFVLVGQQFNTTVNVLWRHKVDMSDMVHIVVDLRDVLENCLGEEPSPQVLEKYMPQVRRVVYDLLVGLRNKQGPYWEAVYGGQRRKTAGLEPNRQSV</sequence>
<name>A0ABQ8KNJ0_9APHY</name>
<dbReference type="Pfam" id="PF23153">
    <property type="entry name" value="Aip3p_Bud6_N"/>
    <property type="match status" value="1"/>
</dbReference>
<reference evidence="3 4" key="1">
    <citation type="journal article" date="2021" name="Environ. Microbiol.">
        <title>Gene family expansions and transcriptome signatures uncover fungal adaptations to wood decay.</title>
        <authorList>
            <person name="Hage H."/>
            <person name="Miyauchi S."/>
            <person name="Viragh M."/>
            <person name="Drula E."/>
            <person name="Min B."/>
            <person name="Chaduli D."/>
            <person name="Navarro D."/>
            <person name="Favel A."/>
            <person name="Norest M."/>
            <person name="Lesage-Meessen L."/>
            <person name="Balint B."/>
            <person name="Merenyi Z."/>
            <person name="de Eugenio L."/>
            <person name="Morin E."/>
            <person name="Martinez A.T."/>
            <person name="Baldrian P."/>
            <person name="Stursova M."/>
            <person name="Martinez M.J."/>
            <person name="Novotny C."/>
            <person name="Magnuson J.K."/>
            <person name="Spatafora J.W."/>
            <person name="Maurice S."/>
            <person name="Pangilinan J."/>
            <person name="Andreopoulos W."/>
            <person name="LaButti K."/>
            <person name="Hundley H."/>
            <person name="Na H."/>
            <person name="Kuo A."/>
            <person name="Barry K."/>
            <person name="Lipzen A."/>
            <person name="Henrissat B."/>
            <person name="Riley R."/>
            <person name="Ahrendt S."/>
            <person name="Nagy L.G."/>
            <person name="Grigoriev I.V."/>
            <person name="Martin F."/>
            <person name="Rosso M.N."/>
        </authorList>
    </citation>
    <scope>NUCLEOTIDE SEQUENCE [LARGE SCALE GENOMIC DNA]</scope>
    <source>
        <strain evidence="3 4">CIRM-BRFM 1785</strain>
    </source>
</reference>
<feature type="domain" description="Aip3p/Bud6 N-terminal" evidence="2">
    <location>
        <begin position="62"/>
        <end position="169"/>
    </location>
</feature>
<protein>
    <recommendedName>
        <fullName evidence="2">Aip3p/Bud6 N-terminal domain-containing protein</fullName>
    </recommendedName>
</protein>
<feature type="compositionally biased region" description="Basic and acidic residues" evidence="1">
    <location>
        <begin position="1"/>
        <end position="10"/>
    </location>
</feature>
<dbReference type="Proteomes" id="UP000814176">
    <property type="component" value="Unassembled WGS sequence"/>
</dbReference>
<accession>A0ABQ8KNJ0</accession>
<dbReference type="GeneID" id="72002206"/>
<proteinExistence type="predicted"/>
<feature type="region of interest" description="Disordered" evidence="1">
    <location>
        <begin position="1"/>
        <end position="59"/>
    </location>
</feature>
<evidence type="ECO:0000256" key="1">
    <source>
        <dbReference type="SAM" id="MobiDB-lite"/>
    </source>
</evidence>
<organism evidence="3 4">
    <name type="scientific">Rhodofomes roseus</name>
    <dbReference type="NCBI Taxonomy" id="34475"/>
    <lineage>
        <taxon>Eukaryota</taxon>
        <taxon>Fungi</taxon>
        <taxon>Dikarya</taxon>
        <taxon>Basidiomycota</taxon>
        <taxon>Agaricomycotina</taxon>
        <taxon>Agaricomycetes</taxon>
        <taxon>Polyporales</taxon>
        <taxon>Rhodofomes</taxon>
    </lineage>
</organism>
<dbReference type="EMBL" id="JADCUA010000005">
    <property type="protein sequence ID" value="KAH9839982.1"/>
    <property type="molecule type" value="Genomic_DNA"/>
</dbReference>
<evidence type="ECO:0000313" key="3">
    <source>
        <dbReference type="EMBL" id="KAH9839982.1"/>
    </source>
</evidence>
<keyword evidence="4" id="KW-1185">Reference proteome</keyword>
<comment type="caution">
    <text evidence="3">The sequence shown here is derived from an EMBL/GenBank/DDBJ whole genome shotgun (WGS) entry which is preliminary data.</text>
</comment>
<dbReference type="InterPro" id="IPR056279">
    <property type="entry name" value="Aip3p_Bud6_N"/>
</dbReference>
<dbReference type="RefSeq" id="XP_047781632.1">
    <property type="nucleotide sequence ID" value="XM_047921474.1"/>
</dbReference>
<gene>
    <name evidence="3" type="ORF">C8Q71DRAFT_721770</name>
</gene>
<evidence type="ECO:0000313" key="4">
    <source>
        <dbReference type="Proteomes" id="UP000814176"/>
    </source>
</evidence>
<feature type="compositionally biased region" description="Low complexity" evidence="1">
    <location>
        <begin position="37"/>
        <end position="48"/>
    </location>
</feature>
<evidence type="ECO:0000259" key="2">
    <source>
        <dbReference type="Pfam" id="PF23153"/>
    </source>
</evidence>